<comment type="caution">
    <text evidence="1">The sequence shown here is derived from an EMBL/GenBank/DDBJ whole genome shotgun (WGS) entry which is preliminary data.</text>
</comment>
<reference evidence="1" key="1">
    <citation type="submission" date="2023-01" db="EMBL/GenBank/DDBJ databases">
        <title>Biogeochemical cycle of methane in antarctic sediments.</title>
        <authorList>
            <person name="Roldan D.M."/>
            <person name="Menes R.J."/>
        </authorList>
    </citation>
    <scope>NUCLEOTIDE SEQUENCE [LARGE SCALE GENOMIC DNA]</scope>
    <source>
        <strain evidence="1">K-2018 MAG008</strain>
    </source>
</reference>
<protein>
    <submittedName>
        <fullName evidence="1">Uncharacterized protein</fullName>
    </submittedName>
</protein>
<dbReference type="AlphaFoldDB" id="A0AA43Q3I0"/>
<dbReference type="Proteomes" id="UP001160519">
    <property type="component" value="Unassembled WGS sequence"/>
</dbReference>
<gene>
    <name evidence="1" type="ORF">PSU93_01760</name>
</gene>
<organism evidence="1 2">
    <name type="scientific">Candidatus Methylobacter titanis</name>
    <dbReference type="NCBI Taxonomy" id="3053457"/>
    <lineage>
        <taxon>Bacteria</taxon>
        <taxon>Pseudomonadati</taxon>
        <taxon>Pseudomonadota</taxon>
        <taxon>Gammaproteobacteria</taxon>
        <taxon>Methylococcales</taxon>
        <taxon>Methylococcaceae</taxon>
        <taxon>Methylobacter</taxon>
    </lineage>
</organism>
<evidence type="ECO:0000313" key="1">
    <source>
        <dbReference type="EMBL" id="MDI1229857.1"/>
    </source>
</evidence>
<dbReference type="EMBL" id="JAQSDF010000002">
    <property type="protein sequence ID" value="MDI1229857.1"/>
    <property type="molecule type" value="Genomic_DNA"/>
</dbReference>
<proteinExistence type="predicted"/>
<keyword evidence="2" id="KW-1185">Reference proteome</keyword>
<evidence type="ECO:0000313" key="2">
    <source>
        <dbReference type="Proteomes" id="UP001160519"/>
    </source>
</evidence>
<sequence length="79" mass="8613">MSNLNDVVLEKIEKIKSCNDAILVCTDLLINFSVDDDCGDEIPADIKNGYIRGGLMAAIHIAAYASGLAAEWLEENQRT</sequence>
<accession>A0AA43Q3I0</accession>
<name>A0AA43Q3I0_9GAMM</name>